<keyword evidence="5 6" id="KW-0786">Thiamine pyrophosphate</keyword>
<evidence type="ECO:0000256" key="2">
    <source>
        <dbReference type="ARBA" id="ARBA00001964"/>
    </source>
</evidence>
<dbReference type="Pfam" id="PF02776">
    <property type="entry name" value="TPP_enzyme_N"/>
    <property type="match status" value="1"/>
</dbReference>
<evidence type="ECO:0000259" key="9">
    <source>
        <dbReference type="Pfam" id="PF02776"/>
    </source>
</evidence>
<comment type="similarity">
    <text evidence="3 6">Belongs to the TPP enzyme family.</text>
</comment>
<dbReference type="InterPro" id="IPR045229">
    <property type="entry name" value="TPP_enz"/>
</dbReference>
<evidence type="ECO:0000256" key="5">
    <source>
        <dbReference type="ARBA" id="ARBA00023052"/>
    </source>
</evidence>
<dbReference type="Proteomes" id="UP000191285">
    <property type="component" value="Unassembled WGS sequence"/>
</dbReference>
<dbReference type="PROSITE" id="PS00187">
    <property type="entry name" value="TPP_ENZYMES"/>
    <property type="match status" value="1"/>
</dbReference>
<sequence length="596" mass="63456">MSGFRLHQPQGHEFTGGDLLAQSLKHLGVEVAFGLHGGHLDAFLMGCETVGIRLVDTRHETVAVQAAEGYSRVSNKPAVCFVTANSGFSNGLPGLATAYGDRSPILCITSSPPIRDTENNSLQGSIYQVVAARPVTKFAHRVVAPEECPRLVSHALRVAQSGAPGPVLLDFPIDVLFSPINPKLISWGSINSPPSYPPAPHVEAVEAAARFLTNAKRPVIITGTGARSPQARGDLFKLAESCNIPVFNTSKFANYNPKSKMLANETAGALARLPSANLARPDLVVLLGARTGMFLGGRSSAIIPEEDCQLVHIDCDGSDIGRTLPVDLGIVSDAGTFTSALWNRLEGNFQGQVDVSWVQAVLDLASSESPFEKDAEETTSGRLHPYHAVKHLVSAIEPGSIIVLDGGEASGWVGDIAWKCQPSLVLTATGYLGFLGNGFGYSLGLAIAAPERKVVNIQGDGSAGFHFMELDTYKRFNLNIMTVVVNNSRWGMSINGQDLVYGAKHPARPVSSLSSGTEYDVVAAGLQNAATKLARIGDIKGTIARLQSQSGPSCINLIVDHKPIHPVTTAMVGLTDDPNYVVVPYYDNIPRAHYKL</sequence>
<feature type="domain" description="Thiamine pyrophosphate enzyme central" evidence="7">
    <location>
        <begin position="205"/>
        <end position="341"/>
    </location>
</feature>
<evidence type="ECO:0000256" key="4">
    <source>
        <dbReference type="ARBA" id="ARBA00022723"/>
    </source>
</evidence>
<dbReference type="GO" id="GO:0009097">
    <property type="term" value="P:isoleucine biosynthetic process"/>
    <property type="evidence" value="ECO:0007669"/>
    <property type="project" value="TreeGrafter"/>
</dbReference>
<dbReference type="SUPFAM" id="SSF52518">
    <property type="entry name" value="Thiamin diphosphate-binding fold (THDP-binding)"/>
    <property type="match status" value="2"/>
</dbReference>
<dbReference type="Pfam" id="PF02775">
    <property type="entry name" value="TPP_enzyme_C"/>
    <property type="match status" value="1"/>
</dbReference>
<dbReference type="GO" id="GO:0000287">
    <property type="term" value="F:magnesium ion binding"/>
    <property type="evidence" value="ECO:0007669"/>
    <property type="project" value="InterPro"/>
</dbReference>
<dbReference type="InterPro" id="IPR029061">
    <property type="entry name" value="THDP-binding"/>
</dbReference>
<dbReference type="Gene3D" id="3.40.50.970">
    <property type="match status" value="2"/>
</dbReference>
<comment type="caution">
    <text evidence="10">The sequence shown here is derived from an EMBL/GenBank/DDBJ whole genome shotgun (WGS) entry which is preliminary data.</text>
</comment>
<evidence type="ECO:0000313" key="10">
    <source>
        <dbReference type="EMBL" id="OQE28297.1"/>
    </source>
</evidence>
<dbReference type="OrthoDB" id="10006023at2759"/>
<keyword evidence="11" id="KW-1185">Reference proteome</keyword>
<evidence type="ECO:0008006" key="12">
    <source>
        <dbReference type="Google" id="ProtNLM"/>
    </source>
</evidence>
<keyword evidence="4" id="KW-0479">Metal-binding</keyword>
<feature type="domain" description="Thiamine pyrophosphate enzyme N-terminal TPP-binding" evidence="9">
    <location>
        <begin position="15"/>
        <end position="126"/>
    </location>
</feature>
<proteinExistence type="inferred from homology"/>
<evidence type="ECO:0000259" key="8">
    <source>
        <dbReference type="Pfam" id="PF02775"/>
    </source>
</evidence>
<dbReference type="STRING" id="303698.A0A1V6TPK3"/>
<comment type="cofactor">
    <cofactor evidence="2">
        <name>thiamine diphosphate</name>
        <dbReference type="ChEBI" id="CHEBI:58937"/>
    </cofactor>
</comment>
<dbReference type="GO" id="GO:0030976">
    <property type="term" value="F:thiamine pyrophosphate binding"/>
    <property type="evidence" value="ECO:0007669"/>
    <property type="project" value="InterPro"/>
</dbReference>
<dbReference type="InterPro" id="IPR011766">
    <property type="entry name" value="TPP_enzyme_TPP-bd"/>
</dbReference>
<protein>
    <recommendedName>
        <fullName evidence="12">Pyruvate decarboxylase</fullName>
    </recommendedName>
</protein>
<accession>A0A1V6TPK3</accession>
<dbReference type="GO" id="GO:0003984">
    <property type="term" value="F:acetolactate synthase activity"/>
    <property type="evidence" value="ECO:0007669"/>
    <property type="project" value="TreeGrafter"/>
</dbReference>
<dbReference type="EMBL" id="MLKD01000003">
    <property type="protein sequence ID" value="OQE28297.1"/>
    <property type="molecule type" value="Genomic_DNA"/>
</dbReference>
<dbReference type="InterPro" id="IPR000399">
    <property type="entry name" value="TPP-bd_CS"/>
</dbReference>
<dbReference type="GO" id="GO:0009099">
    <property type="term" value="P:L-valine biosynthetic process"/>
    <property type="evidence" value="ECO:0007669"/>
    <property type="project" value="TreeGrafter"/>
</dbReference>
<feature type="domain" description="Thiamine pyrophosphate enzyme TPP-binding" evidence="8">
    <location>
        <begin position="405"/>
        <end position="556"/>
    </location>
</feature>
<gene>
    <name evidence="10" type="ORF">PENSTE_c003G01256</name>
</gene>
<name>A0A1V6TPK3_9EURO</name>
<dbReference type="AlphaFoldDB" id="A0A1V6TPK3"/>
<evidence type="ECO:0000256" key="1">
    <source>
        <dbReference type="ARBA" id="ARBA00001946"/>
    </source>
</evidence>
<dbReference type="SUPFAM" id="SSF52467">
    <property type="entry name" value="DHS-like NAD/FAD-binding domain"/>
    <property type="match status" value="1"/>
</dbReference>
<dbReference type="CDD" id="cd07035">
    <property type="entry name" value="TPP_PYR_POX_like"/>
    <property type="match status" value="1"/>
</dbReference>
<dbReference type="InterPro" id="IPR029035">
    <property type="entry name" value="DHS-like_NAD/FAD-binding_dom"/>
</dbReference>
<dbReference type="InterPro" id="IPR012000">
    <property type="entry name" value="Thiamin_PyroP_enz_cen_dom"/>
</dbReference>
<evidence type="ECO:0000256" key="3">
    <source>
        <dbReference type="ARBA" id="ARBA00007812"/>
    </source>
</evidence>
<dbReference type="Gene3D" id="3.40.50.1220">
    <property type="entry name" value="TPP-binding domain"/>
    <property type="match status" value="1"/>
</dbReference>
<comment type="cofactor">
    <cofactor evidence="1">
        <name>Mg(2+)</name>
        <dbReference type="ChEBI" id="CHEBI:18420"/>
    </cofactor>
</comment>
<dbReference type="Pfam" id="PF00205">
    <property type="entry name" value="TPP_enzyme_M"/>
    <property type="match status" value="1"/>
</dbReference>
<dbReference type="PANTHER" id="PTHR18968:SF166">
    <property type="entry name" value="2-HYDROXYACYL-COA LYASE 2"/>
    <property type="match status" value="1"/>
</dbReference>
<dbReference type="GO" id="GO:0005948">
    <property type="term" value="C:acetolactate synthase complex"/>
    <property type="evidence" value="ECO:0007669"/>
    <property type="project" value="TreeGrafter"/>
</dbReference>
<dbReference type="InterPro" id="IPR012001">
    <property type="entry name" value="Thiamin_PyroP_enz_TPP-bd_dom"/>
</dbReference>
<dbReference type="GO" id="GO:0050660">
    <property type="term" value="F:flavin adenine dinucleotide binding"/>
    <property type="evidence" value="ECO:0007669"/>
    <property type="project" value="TreeGrafter"/>
</dbReference>
<evidence type="ECO:0000313" key="11">
    <source>
        <dbReference type="Proteomes" id="UP000191285"/>
    </source>
</evidence>
<reference evidence="11" key="1">
    <citation type="journal article" date="2017" name="Nat. Microbiol.">
        <title>Global analysis of biosynthetic gene clusters reveals vast potential of secondary metabolite production in Penicillium species.</title>
        <authorList>
            <person name="Nielsen J.C."/>
            <person name="Grijseels S."/>
            <person name="Prigent S."/>
            <person name="Ji B."/>
            <person name="Dainat J."/>
            <person name="Nielsen K.F."/>
            <person name="Frisvad J.C."/>
            <person name="Workman M."/>
            <person name="Nielsen J."/>
        </authorList>
    </citation>
    <scope>NUCLEOTIDE SEQUENCE [LARGE SCALE GENOMIC DNA]</scope>
    <source>
        <strain evidence="11">IBT 24891</strain>
    </source>
</reference>
<organism evidence="10 11">
    <name type="scientific">Penicillium steckii</name>
    <dbReference type="NCBI Taxonomy" id="303698"/>
    <lineage>
        <taxon>Eukaryota</taxon>
        <taxon>Fungi</taxon>
        <taxon>Dikarya</taxon>
        <taxon>Ascomycota</taxon>
        <taxon>Pezizomycotina</taxon>
        <taxon>Eurotiomycetes</taxon>
        <taxon>Eurotiomycetidae</taxon>
        <taxon>Eurotiales</taxon>
        <taxon>Aspergillaceae</taxon>
        <taxon>Penicillium</taxon>
    </lineage>
</organism>
<evidence type="ECO:0000256" key="6">
    <source>
        <dbReference type="RuleBase" id="RU362132"/>
    </source>
</evidence>
<evidence type="ECO:0000259" key="7">
    <source>
        <dbReference type="Pfam" id="PF00205"/>
    </source>
</evidence>
<dbReference type="PANTHER" id="PTHR18968">
    <property type="entry name" value="THIAMINE PYROPHOSPHATE ENZYMES"/>
    <property type="match status" value="1"/>
</dbReference>